<evidence type="ECO:0000313" key="6">
    <source>
        <dbReference type="Proteomes" id="UP000652761"/>
    </source>
</evidence>
<dbReference type="PANTHER" id="PTHR36766">
    <property type="entry name" value="PLANT BROAD-SPECTRUM MILDEW RESISTANCE PROTEIN RPW8"/>
    <property type="match status" value="1"/>
</dbReference>
<dbReference type="InterPro" id="IPR055414">
    <property type="entry name" value="LRR_R13L4/SHOC2-like"/>
</dbReference>
<evidence type="ECO:0000313" key="5">
    <source>
        <dbReference type="EMBL" id="MQM09978.1"/>
    </source>
</evidence>
<dbReference type="InterPro" id="IPR036388">
    <property type="entry name" value="WH-like_DNA-bd_sf"/>
</dbReference>
<evidence type="ECO:0000256" key="1">
    <source>
        <dbReference type="ARBA" id="ARBA00008894"/>
    </source>
</evidence>
<keyword evidence="6" id="KW-1185">Reference proteome</keyword>
<accession>A0A843WU10</accession>
<dbReference type="GO" id="GO:0006952">
    <property type="term" value="P:defense response"/>
    <property type="evidence" value="ECO:0007669"/>
    <property type="project" value="UniProtKB-KW"/>
</dbReference>
<dbReference type="Gene3D" id="1.10.8.430">
    <property type="entry name" value="Helical domain of apoptotic protease-activating factors"/>
    <property type="match status" value="1"/>
</dbReference>
<dbReference type="GO" id="GO:0043531">
    <property type="term" value="F:ADP binding"/>
    <property type="evidence" value="ECO:0007669"/>
    <property type="project" value="InterPro"/>
</dbReference>
<keyword evidence="2" id="KW-0677">Repeat</keyword>
<sequence>MENFFAGEILTELAKLLGKMARGAYLCRQTAQKLRHDVEQIGPIVMKIQYSGVELPQHLQSQLAELRGILEEGLEVARKAARSNRWNVYQSHKLAQQMERVYRRVRRWLEWIAPAHALYVGHCTRVEQAEGFERIERRIAESTVLWRPPADVMGAVVAGMGGLGLREEVMDVAAVRMGKEKVKKMLLGDKAGDVVAIRGIGGSGKTTLAKELCRDPETVSQSPDLGRLKQELWTEMSTVPSAAGPFGMLPQWPSQMVADAEVSGPVLVVLDDVWSELDLEDLILGVPGCKTLVVSRFKFQKLSQGSTYELELLGEEESLRLFCQCAFGQQSIPPSAHKELVMQVVAECKGLPLALKVIGASLRDQPPKIWMNAKNKLSLGEAISESHEAKLLKRMAVSIERLPRKVMECFLDLGFFPEDKKIPLDVLINMWMEVHDLTEEAAYAILLELSDKNLLDLVKDVRSRAGDEYSSYSDFSVSQHDVLRDVALYMSNCESANQRQRLIMAKKEKEGGLPKEWERGMDLPFDARIVSIHTGEMREFDWYEMHFPKAEALILTFSSGTYCLPPFIRNMPKLKVLILANNGSSSTVLNNLSVLTSLHNLRSLWFEKITVPPLPTTTTPLQKLKKISLVLCEFNESLEGFMADLTRTSPRLSDLIIDHCPDLVELPPSICEISTLQCLSISNCHDLYELPSELGKLTSLRILRVCACPSLEELPESISQLRGLEYLDISQCIGLQCLPDGLARLGSLRKIDMRECPMVVRMPRPAASLTSLKCVVCSEDAALMWRDAMRGGQEFEIQVAEEYYNMDWFE</sequence>
<comment type="caution">
    <text evidence="5">The sequence shown here is derived from an EMBL/GenBank/DDBJ whole genome shotgun (WGS) entry which is preliminary data.</text>
</comment>
<dbReference type="InterPro" id="IPR042197">
    <property type="entry name" value="Apaf_helical"/>
</dbReference>
<name>A0A843WU10_COLES</name>
<dbReference type="Gene3D" id="1.10.10.10">
    <property type="entry name" value="Winged helix-like DNA-binding domain superfamily/Winged helix DNA-binding domain"/>
    <property type="match status" value="1"/>
</dbReference>
<dbReference type="OrthoDB" id="1357022at2759"/>
<dbReference type="Proteomes" id="UP000652761">
    <property type="component" value="Unassembled WGS sequence"/>
</dbReference>
<dbReference type="PRINTS" id="PR00364">
    <property type="entry name" value="DISEASERSIST"/>
</dbReference>
<dbReference type="Pfam" id="PF23598">
    <property type="entry name" value="LRR_14"/>
    <property type="match status" value="1"/>
</dbReference>
<protein>
    <recommendedName>
        <fullName evidence="4">RPW8 domain-containing protein</fullName>
    </recommendedName>
</protein>
<dbReference type="SUPFAM" id="SSF52047">
    <property type="entry name" value="RNI-like"/>
    <property type="match status" value="1"/>
</dbReference>
<dbReference type="InterPro" id="IPR002182">
    <property type="entry name" value="NB-ARC"/>
</dbReference>
<proteinExistence type="inferred from homology"/>
<dbReference type="Gene3D" id="3.40.50.300">
    <property type="entry name" value="P-loop containing nucleotide triphosphate hydrolases"/>
    <property type="match status" value="1"/>
</dbReference>
<reference evidence="5" key="1">
    <citation type="submission" date="2017-07" db="EMBL/GenBank/DDBJ databases">
        <title>Taro Niue Genome Assembly and Annotation.</title>
        <authorList>
            <person name="Atibalentja N."/>
            <person name="Keating K."/>
            <person name="Fields C.J."/>
        </authorList>
    </citation>
    <scope>NUCLEOTIDE SEQUENCE</scope>
    <source>
        <strain evidence="5">Niue_2</strain>
        <tissue evidence="5">Leaf</tissue>
    </source>
</reference>
<dbReference type="PANTHER" id="PTHR36766:SF30">
    <property type="entry name" value="TIR-NBS TYPE DISEASE RESISTANCE PROTEIN-RELATED"/>
    <property type="match status" value="1"/>
</dbReference>
<dbReference type="SUPFAM" id="SSF52540">
    <property type="entry name" value="P-loop containing nucleoside triphosphate hydrolases"/>
    <property type="match status" value="1"/>
</dbReference>
<dbReference type="AlphaFoldDB" id="A0A843WU10"/>
<feature type="domain" description="RPW8" evidence="4">
    <location>
        <begin position="1"/>
        <end position="147"/>
    </location>
</feature>
<comment type="similarity">
    <text evidence="1">Belongs to the disease resistance NB-LRR family.</text>
</comment>
<dbReference type="Pfam" id="PF00931">
    <property type="entry name" value="NB-ARC"/>
    <property type="match status" value="1"/>
</dbReference>
<dbReference type="PROSITE" id="PS51153">
    <property type="entry name" value="RPW8"/>
    <property type="match status" value="1"/>
</dbReference>
<dbReference type="EMBL" id="NMUH01004538">
    <property type="protein sequence ID" value="MQM09978.1"/>
    <property type="molecule type" value="Genomic_DNA"/>
</dbReference>
<dbReference type="InterPro" id="IPR027417">
    <property type="entry name" value="P-loop_NTPase"/>
</dbReference>
<organism evidence="5 6">
    <name type="scientific">Colocasia esculenta</name>
    <name type="common">Wild taro</name>
    <name type="synonym">Arum esculentum</name>
    <dbReference type="NCBI Taxonomy" id="4460"/>
    <lineage>
        <taxon>Eukaryota</taxon>
        <taxon>Viridiplantae</taxon>
        <taxon>Streptophyta</taxon>
        <taxon>Embryophyta</taxon>
        <taxon>Tracheophyta</taxon>
        <taxon>Spermatophyta</taxon>
        <taxon>Magnoliopsida</taxon>
        <taxon>Liliopsida</taxon>
        <taxon>Araceae</taxon>
        <taxon>Aroideae</taxon>
        <taxon>Colocasieae</taxon>
        <taxon>Colocasia</taxon>
    </lineage>
</organism>
<gene>
    <name evidence="5" type="ORF">Taro_042872</name>
</gene>
<evidence type="ECO:0000256" key="2">
    <source>
        <dbReference type="ARBA" id="ARBA00022737"/>
    </source>
</evidence>
<dbReference type="InterPro" id="IPR008808">
    <property type="entry name" value="Powdery_mildew-R_dom"/>
</dbReference>
<dbReference type="Gene3D" id="3.80.10.10">
    <property type="entry name" value="Ribonuclease Inhibitor"/>
    <property type="match status" value="1"/>
</dbReference>
<evidence type="ECO:0000259" key="4">
    <source>
        <dbReference type="PROSITE" id="PS51153"/>
    </source>
</evidence>
<keyword evidence="3" id="KW-0611">Plant defense</keyword>
<dbReference type="InterPro" id="IPR032675">
    <property type="entry name" value="LRR_dom_sf"/>
</dbReference>
<evidence type="ECO:0000256" key="3">
    <source>
        <dbReference type="ARBA" id="ARBA00022821"/>
    </source>
</evidence>